<sequence length="268" mass="27332">MASLKCVAIFVMVALALQLADAQLPGLQNLINISGSVSCSLNGSVIVNATTPTPPFPNALIDVSCGGNVISSAMTNGSGMFGITLNPLQFPLSNLLSPNCIVRVVTPLSNCSTTLPSTGSLKCVAIFVMVALALQLADAQLPGLQNLINISGSVSCSLNGSVIVNATTPTPPFPNALIDVSCGGNVISSAITNGSGMFGITLNPLQFPLSNLLSPNCSVRVVTPLSNCNAALPSTGFLQAPLQFIGIIVRGLLNVLNLVPSSFQLIGN</sequence>
<keyword evidence="1" id="KW-0732">Signal</keyword>
<dbReference type="Proteomes" id="UP000243975">
    <property type="component" value="Unassembled WGS sequence"/>
</dbReference>
<keyword evidence="3" id="KW-1185">Reference proteome</keyword>
<dbReference type="OMA" id="ANAPPFA"/>
<dbReference type="EMBL" id="LEKV01001886">
    <property type="protein sequence ID" value="KVI05188.1"/>
    <property type="molecule type" value="Genomic_DNA"/>
</dbReference>
<dbReference type="AlphaFoldDB" id="A0A118K303"/>
<evidence type="ECO:0000313" key="3">
    <source>
        <dbReference type="Proteomes" id="UP000243975"/>
    </source>
</evidence>
<evidence type="ECO:0000256" key="1">
    <source>
        <dbReference type="SAM" id="SignalP"/>
    </source>
</evidence>
<feature type="chain" id="PRO_5007159923" evidence="1">
    <location>
        <begin position="23"/>
        <end position="268"/>
    </location>
</feature>
<organism evidence="2 3">
    <name type="scientific">Cynara cardunculus var. scolymus</name>
    <name type="common">Globe artichoke</name>
    <name type="synonym">Cynara scolymus</name>
    <dbReference type="NCBI Taxonomy" id="59895"/>
    <lineage>
        <taxon>Eukaryota</taxon>
        <taxon>Viridiplantae</taxon>
        <taxon>Streptophyta</taxon>
        <taxon>Embryophyta</taxon>
        <taxon>Tracheophyta</taxon>
        <taxon>Spermatophyta</taxon>
        <taxon>Magnoliopsida</taxon>
        <taxon>eudicotyledons</taxon>
        <taxon>Gunneridae</taxon>
        <taxon>Pentapetalae</taxon>
        <taxon>asterids</taxon>
        <taxon>campanulids</taxon>
        <taxon>Asterales</taxon>
        <taxon>Asteraceae</taxon>
        <taxon>Carduoideae</taxon>
        <taxon>Cardueae</taxon>
        <taxon>Carduinae</taxon>
        <taxon>Cynara</taxon>
    </lineage>
</organism>
<evidence type="ECO:0000313" key="2">
    <source>
        <dbReference type="EMBL" id="KVI05188.1"/>
    </source>
</evidence>
<dbReference type="InterPro" id="IPR040404">
    <property type="entry name" value="Phylloplanin-like"/>
</dbReference>
<feature type="signal peptide" evidence="1">
    <location>
        <begin position="1"/>
        <end position="22"/>
    </location>
</feature>
<name>A0A118K303_CYNCS</name>
<dbReference type="PANTHER" id="PTHR34458">
    <property type="entry name" value="POLLEN OLE E 1 ALLERGEN AND EXTENSIN FAMILY PROTEIN-RELATED"/>
    <property type="match status" value="1"/>
</dbReference>
<dbReference type="PANTHER" id="PTHR34458:SF5">
    <property type="entry name" value="POLLEN OLE E 1 ALLERGEN AND EXTENSIN FAMILY PROTEIN"/>
    <property type="match status" value="1"/>
</dbReference>
<gene>
    <name evidence="2" type="ORF">Ccrd_016466</name>
</gene>
<protein>
    <submittedName>
        <fullName evidence="2">Pollen Ole e 1 allergen/extensin</fullName>
    </submittedName>
</protein>
<accession>A0A118K303</accession>
<proteinExistence type="predicted"/>
<comment type="caution">
    <text evidence="2">The sequence shown here is derived from an EMBL/GenBank/DDBJ whole genome shotgun (WGS) entry which is preliminary data.</text>
</comment>
<dbReference type="Gramene" id="KVI05188">
    <property type="protein sequence ID" value="KVI05188"/>
    <property type="gene ID" value="Ccrd_016466"/>
</dbReference>
<reference evidence="2 3" key="1">
    <citation type="journal article" date="2016" name="Sci. Rep.">
        <title>The genome sequence of the outbreeding globe artichoke constructed de novo incorporating a phase-aware low-pass sequencing strategy of F1 progeny.</title>
        <authorList>
            <person name="Scaglione D."/>
            <person name="Reyes-Chin-Wo S."/>
            <person name="Acquadro A."/>
            <person name="Froenicke L."/>
            <person name="Portis E."/>
            <person name="Beitel C."/>
            <person name="Tirone M."/>
            <person name="Mauro R."/>
            <person name="Lo Monaco A."/>
            <person name="Mauromicale G."/>
            <person name="Faccioli P."/>
            <person name="Cattivelli L."/>
            <person name="Rieseberg L."/>
            <person name="Michelmore R."/>
            <person name="Lanteri S."/>
        </authorList>
    </citation>
    <scope>NUCLEOTIDE SEQUENCE [LARGE SCALE GENOMIC DNA]</scope>
    <source>
        <strain evidence="2">2C</strain>
    </source>
</reference>